<comment type="similarity">
    <text evidence="1">Belongs to the CpsD/CapB family.</text>
</comment>
<feature type="region of interest" description="Disordered" evidence="9">
    <location>
        <begin position="429"/>
        <end position="454"/>
    </location>
</feature>
<proteinExistence type="inferred from homology"/>
<dbReference type="EC" id="2.7.10.2" evidence="2"/>
<keyword evidence="3" id="KW-0808">Transferase</keyword>
<dbReference type="NCBIfam" id="TIGR01007">
    <property type="entry name" value="eps_fam"/>
    <property type="match status" value="1"/>
</dbReference>
<comment type="catalytic activity">
    <reaction evidence="8">
        <text>L-tyrosyl-[protein] + ATP = O-phospho-L-tyrosyl-[protein] + ADP + H(+)</text>
        <dbReference type="Rhea" id="RHEA:10596"/>
        <dbReference type="Rhea" id="RHEA-COMP:10136"/>
        <dbReference type="Rhea" id="RHEA-COMP:20101"/>
        <dbReference type="ChEBI" id="CHEBI:15378"/>
        <dbReference type="ChEBI" id="CHEBI:30616"/>
        <dbReference type="ChEBI" id="CHEBI:46858"/>
        <dbReference type="ChEBI" id="CHEBI:61978"/>
        <dbReference type="ChEBI" id="CHEBI:456216"/>
        <dbReference type="EC" id="2.7.10.2"/>
    </reaction>
</comment>
<keyword evidence="10" id="KW-0812">Transmembrane</keyword>
<dbReference type="AlphaFoldDB" id="E2SBQ2"/>
<evidence type="ECO:0000256" key="7">
    <source>
        <dbReference type="ARBA" id="ARBA00023137"/>
    </source>
</evidence>
<evidence type="ECO:0000256" key="3">
    <source>
        <dbReference type="ARBA" id="ARBA00022679"/>
    </source>
</evidence>
<accession>E2SBQ2</accession>
<keyword evidence="10" id="KW-1133">Transmembrane helix</keyword>
<dbReference type="GO" id="GO:0004713">
    <property type="term" value="F:protein tyrosine kinase activity"/>
    <property type="evidence" value="ECO:0007669"/>
    <property type="project" value="UniProtKB-KW"/>
</dbReference>
<keyword evidence="4" id="KW-0547">Nucleotide-binding</keyword>
<dbReference type="Proteomes" id="UP000003111">
    <property type="component" value="Unassembled WGS sequence"/>
</dbReference>
<evidence type="ECO:0000259" key="11">
    <source>
        <dbReference type="Pfam" id="PF13614"/>
    </source>
</evidence>
<evidence type="ECO:0000256" key="10">
    <source>
        <dbReference type="SAM" id="Phobius"/>
    </source>
</evidence>
<dbReference type="InterPro" id="IPR050445">
    <property type="entry name" value="Bact_polysacc_biosynth/exp"/>
</dbReference>
<keyword evidence="10" id="KW-0472">Membrane</keyword>
<feature type="domain" description="AAA" evidence="11">
    <location>
        <begin position="255"/>
        <end position="393"/>
    </location>
</feature>
<dbReference type="eggNOG" id="COG0489">
    <property type="taxonomic scope" value="Bacteria"/>
</dbReference>
<organism evidence="12 13">
    <name type="scientific">Aeromicrobium marinum DSM 15272</name>
    <dbReference type="NCBI Taxonomy" id="585531"/>
    <lineage>
        <taxon>Bacteria</taxon>
        <taxon>Bacillati</taxon>
        <taxon>Actinomycetota</taxon>
        <taxon>Actinomycetes</taxon>
        <taxon>Propionibacteriales</taxon>
        <taxon>Nocardioidaceae</taxon>
        <taxon>Aeromicrobium</taxon>
    </lineage>
</organism>
<keyword evidence="5" id="KW-0418">Kinase</keyword>
<dbReference type="HOGENOM" id="CLU_009912_4_1_11"/>
<evidence type="ECO:0000313" key="12">
    <source>
        <dbReference type="EMBL" id="EFQ83188.1"/>
    </source>
</evidence>
<dbReference type="STRING" id="585531.HMPREF0063_11461"/>
<dbReference type="GO" id="GO:0005524">
    <property type="term" value="F:ATP binding"/>
    <property type="evidence" value="ECO:0007669"/>
    <property type="project" value="UniProtKB-KW"/>
</dbReference>
<dbReference type="InterPro" id="IPR027417">
    <property type="entry name" value="P-loop_NTPase"/>
</dbReference>
<keyword evidence="7" id="KW-0829">Tyrosine-protein kinase</keyword>
<evidence type="ECO:0000313" key="13">
    <source>
        <dbReference type="Proteomes" id="UP000003111"/>
    </source>
</evidence>
<evidence type="ECO:0000256" key="1">
    <source>
        <dbReference type="ARBA" id="ARBA00007316"/>
    </source>
</evidence>
<evidence type="ECO:0000256" key="5">
    <source>
        <dbReference type="ARBA" id="ARBA00022777"/>
    </source>
</evidence>
<comment type="caution">
    <text evidence="12">The sequence shown here is derived from an EMBL/GenBank/DDBJ whole genome shotgun (WGS) entry which is preliminary data.</text>
</comment>
<evidence type="ECO:0000256" key="2">
    <source>
        <dbReference type="ARBA" id="ARBA00011903"/>
    </source>
</evidence>
<feature type="transmembrane region" description="Helical" evidence="10">
    <location>
        <begin position="24"/>
        <end position="45"/>
    </location>
</feature>
<dbReference type="Pfam" id="PF13614">
    <property type="entry name" value="AAA_31"/>
    <property type="match status" value="1"/>
</dbReference>
<protein>
    <recommendedName>
        <fullName evidence="2">non-specific protein-tyrosine kinase</fullName>
        <ecNumber evidence="2">2.7.10.2</ecNumber>
    </recommendedName>
</protein>
<evidence type="ECO:0000256" key="9">
    <source>
        <dbReference type="SAM" id="MobiDB-lite"/>
    </source>
</evidence>
<dbReference type="Gene3D" id="3.40.50.300">
    <property type="entry name" value="P-loop containing nucleotide triphosphate hydrolases"/>
    <property type="match status" value="1"/>
</dbReference>
<dbReference type="InterPro" id="IPR005702">
    <property type="entry name" value="Wzc-like_C"/>
</dbReference>
<dbReference type="PANTHER" id="PTHR32309:SF13">
    <property type="entry name" value="FERRIC ENTEROBACTIN TRANSPORT PROTEIN FEPE"/>
    <property type="match status" value="1"/>
</dbReference>
<dbReference type="PANTHER" id="PTHR32309">
    <property type="entry name" value="TYROSINE-PROTEIN KINASE"/>
    <property type="match status" value="1"/>
</dbReference>
<gene>
    <name evidence="12" type="ORF">HMPREF0063_11461</name>
</gene>
<sequence>MAGGRPSTGEDQLRTTLGAIAGRWTSILLITALTVAVVAAVAAVVPRQYTASTDLLLLQVDEAGSAGSPGERAIASYAAVLEGRTLIGSTEGATDVEVRATPREGADVIRLDVRADTAREAAAAATALGNRFAAWLDLEQPEAGPQVSSQVISPAGAPDSPSRPDWPTWLAIATVVGLVVGSVRAVFRGVPPGVVDTSAQAKEILGAPVLASVATDPDVRTRPLLSDLEPHHPRHEALRILRTNLQFLDVDQAQQVITVTSALPGDGKTTTTCALAQAIAETGRSVVVVEGDLRRPRLAEMFGIERTVGLTTALVGRIPIDEAVQASGTPGLDVLTSGALPPNPTEILQTTAMARLVDGLRDRYDVVLIDAPPLLPVSDAALLAALSDGAIVLVRHGRTRADELELAAERLRAVDATVLGTVLTMTPRREARRYGYGPEGSTSSRQRGTRRAAR</sequence>
<dbReference type="SUPFAM" id="SSF52540">
    <property type="entry name" value="P-loop containing nucleoside triphosphate hydrolases"/>
    <property type="match status" value="1"/>
</dbReference>
<reference evidence="12" key="1">
    <citation type="submission" date="2010-08" db="EMBL/GenBank/DDBJ databases">
        <authorList>
            <person name="Muzny D."/>
            <person name="Qin X."/>
            <person name="Buhay C."/>
            <person name="Dugan-Rocha S."/>
            <person name="Ding Y."/>
            <person name="Chen G."/>
            <person name="Hawes A."/>
            <person name="Holder M."/>
            <person name="Jhangiani S."/>
            <person name="Johnson A."/>
            <person name="Khan Z."/>
            <person name="Li Z."/>
            <person name="Liu W."/>
            <person name="Liu X."/>
            <person name="Perez L."/>
            <person name="Shen H."/>
            <person name="Wang Q."/>
            <person name="Watt J."/>
            <person name="Xi L."/>
            <person name="Xin Y."/>
            <person name="Zhou J."/>
            <person name="Deng J."/>
            <person name="Jiang H."/>
            <person name="Liu Y."/>
            <person name="Qu J."/>
            <person name="Song X.-Z."/>
            <person name="Zhang L."/>
            <person name="Villasana D."/>
            <person name="Johnson A."/>
            <person name="Liu J."/>
            <person name="Liyanage D."/>
            <person name="Lorensuhewa L."/>
            <person name="Robinson T."/>
            <person name="Song A."/>
            <person name="Song B.-B."/>
            <person name="Dinh H."/>
            <person name="Thornton R."/>
            <person name="Coyle M."/>
            <person name="Francisco L."/>
            <person name="Jackson L."/>
            <person name="Javaid M."/>
            <person name="Korchina V."/>
            <person name="Kovar C."/>
            <person name="Mata R."/>
            <person name="Mathew T."/>
            <person name="Ngo R."/>
            <person name="Nguyen L."/>
            <person name="Nguyen N."/>
            <person name="Okwuonu G."/>
            <person name="Ongeri F."/>
            <person name="Pham C."/>
            <person name="Simmons D."/>
            <person name="Wilczek-Boney K."/>
            <person name="Hale W."/>
            <person name="Jakkamsetti A."/>
            <person name="Pham P."/>
            <person name="Ruth R."/>
            <person name="San Lucas F."/>
            <person name="Warren J."/>
            <person name="Zhang J."/>
            <person name="Zhao Z."/>
            <person name="Zhou C."/>
            <person name="Zhu D."/>
            <person name="Lee S."/>
            <person name="Bess C."/>
            <person name="Blankenburg K."/>
            <person name="Forbes L."/>
            <person name="Fu Q."/>
            <person name="Gubbala S."/>
            <person name="Hirani K."/>
            <person name="Jayaseelan J.C."/>
            <person name="Lara F."/>
            <person name="Munidasa M."/>
            <person name="Palculict T."/>
            <person name="Patil S."/>
            <person name="Pu L.-L."/>
            <person name="Saada N."/>
            <person name="Tang L."/>
            <person name="Weissenberger G."/>
            <person name="Zhu Y."/>
            <person name="Hemphill L."/>
            <person name="Shang Y."/>
            <person name="Youmans B."/>
            <person name="Ayvaz T."/>
            <person name="Ross M."/>
            <person name="Santibanez J."/>
            <person name="Aqrawi P."/>
            <person name="Gross S."/>
            <person name="Joshi V."/>
            <person name="Fowler G."/>
            <person name="Nazareth L."/>
            <person name="Reid J."/>
            <person name="Worley K."/>
            <person name="Petrosino J."/>
            <person name="Highlander S."/>
            <person name="Gibbs R."/>
        </authorList>
    </citation>
    <scope>NUCLEOTIDE SEQUENCE [LARGE SCALE GENOMIC DNA]</scope>
    <source>
        <strain evidence="12">DSM 15272</strain>
    </source>
</reference>
<evidence type="ECO:0000256" key="8">
    <source>
        <dbReference type="ARBA" id="ARBA00051245"/>
    </source>
</evidence>
<keyword evidence="6" id="KW-0067">ATP-binding</keyword>
<dbReference type="CDD" id="cd05387">
    <property type="entry name" value="BY-kinase"/>
    <property type="match status" value="1"/>
</dbReference>
<name>E2SBQ2_9ACTN</name>
<evidence type="ECO:0000256" key="6">
    <source>
        <dbReference type="ARBA" id="ARBA00022840"/>
    </source>
</evidence>
<keyword evidence="13" id="KW-1185">Reference proteome</keyword>
<dbReference type="EMBL" id="ACLF03000005">
    <property type="protein sequence ID" value="EFQ83188.1"/>
    <property type="molecule type" value="Genomic_DNA"/>
</dbReference>
<evidence type="ECO:0000256" key="4">
    <source>
        <dbReference type="ARBA" id="ARBA00022741"/>
    </source>
</evidence>
<dbReference type="InterPro" id="IPR025669">
    <property type="entry name" value="AAA_dom"/>
</dbReference>